<gene>
    <name evidence="2" type="ORF">GCM10009560_76480</name>
</gene>
<evidence type="ECO:0000256" key="1">
    <source>
        <dbReference type="ARBA" id="ARBA00022729"/>
    </source>
</evidence>
<proteinExistence type="predicted"/>
<protein>
    <recommendedName>
        <fullName evidence="4">Serine protease</fullName>
    </recommendedName>
</protein>
<dbReference type="Gene3D" id="2.40.10.10">
    <property type="entry name" value="Trypsin-like serine proteases"/>
    <property type="match status" value="2"/>
</dbReference>
<keyword evidence="1" id="KW-0732">Signal</keyword>
<evidence type="ECO:0000313" key="3">
    <source>
        <dbReference type="Proteomes" id="UP001501578"/>
    </source>
</evidence>
<accession>A0ABN1R8R3</accession>
<reference evidence="2 3" key="1">
    <citation type="journal article" date="2019" name="Int. J. Syst. Evol. Microbiol.">
        <title>The Global Catalogue of Microorganisms (GCM) 10K type strain sequencing project: providing services to taxonomists for standard genome sequencing and annotation.</title>
        <authorList>
            <consortium name="The Broad Institute Genomics Platform"/>
            <consortium name="The Broad Institute Genome Sequencing Center for Infectious Disease"/>
            <person name="Wu L."/>
            <person name="Ma J."/>
        </authorList>
    </citation>
    <scope>NUCLEOTIDE SEQUENCE [LARGE SCALE GENOMIC DNA]</scope>
    <source>
        <strain evidence="2 3">JCM 11136</strain>
    </source>
</reference>
<dbReference type="InterPro" id="IPR043504">
    <property type="entry name" value="Peptidase_S1_PA_chymotrypsin"/>
</dbReference>
<keyword evidence="3" id="KW-1185">Reference proteome</keyword>
<sequence length="185" mass="19722">MVTAGHCVKDGAGEWAANWTFVPGYRAGGGRPYGTYTARRMFVAAPWSRSGDDSYDVGMVALNTSSGRHVADVVGTQEIAFNPGRGGHVYGFGYPADPPYDGEQLVYCAGRLRDDPYGQTRDQGLACGMTAGSSGGPWLSRFDPATGKGLITSVSSFKYSDDRRTMYGPYLGDSAKALFTTAERA</sequence>
<evidence type="ECO:0000313" key="2">
    <source>
        <dbReference type="EMBL" id="GAA0953540.1"/>
    </source>
</evidence>
<dbReference type="InterPro" id="IPR050966">
    <property type="entry name" value="Glutamyl_endopeptidase"/>
</dbReference>
<dbReference type="Proteomes" id="UP001501578">
    <property type="component" value="Unassembled WGS sequence"/>
</dbReference>
<evidence type="ECO:0008006" key="4">
    <source>
        <dbReference type="Google" id="ProtNLM"/>
    </source>
</evidence>
<name>A0ABN1R8R3_9ACTN</name>
<dbReference type="EMBL" id="BAAAHQ010000058">
    <property type="protein sequence ID" value="GAA0953540.1"/>
    <property type="molecule type" value="Genomic_DNA"/>
</dbReference>
<dbReference type="SUPFAM" id="SSF50494">
    <property type="entry name" value="Trypsin-like serine proteases"/>
    <property type="match status" value="1"/>
</dbReference>
<dbReference type="InterPro" id="IPR009003">
    <property type="entry name" value="Peptidase_S1_PA"/>
</dbReference>
<dbReference type="PANTHER" id="PTHR15462">
    <property type="entry name" value="SERINE PROTEASE"/>
    <property type="match status" value="1"/>
</dbReference>
<organism evidence="2 3">
    <name type="scientific">Nonomuraea longicatena</name>
    <dbReference type="NCBI Taxonomy" id="83682"/>
    <lineage>
        <taxon>Bacteria</taxon>
        <taxon>Bacillati</taxon>
        <taxon>Actinomycetota</taxon>
        <taxon>Actinomycetes</taxon>
        <taxon>Streptosporangiales</taxon>
        <taxon>Streptosporangiaceae</taxon>
        <taxon>Nonomuraea</taxon>
    </lineage>
</organism>
<comment type="caution">
    <text evidence="2">The sequence shown here is derived from an EMBL/GenBank/DDBJ whole genome shotgun (WGS) entry which is preliminary data.</text>
</comment>